<keyword evidence="3 7" id="KW-0853">WD repeat</keyword>
<organism evidence="9">
    <name type="scientific">Vanderwaltozyma polyspora (strain ATCC 22028 / DSM 70294 / BCRC 21397 / CBS 2163 / NBRC 10782 / NRRL Y-8283 / UCD 57-17)</name>
    <name type="common">Kluyveromyces polysporus</name>
    <dbReference type="NCBI Taxonomy" id="436907"/>
    <lineage>
        <taxon>Eukaryota</taxon>
        <taxon>Fungi</taxon>
        <taxon>Dikarya</taxon>
        <taxon>Ascomycota</taxon>
        <taxon>Saccharomycotina</taxon>
        <taxon>Saccharomycetes</taxon>
        <taxon>Saccharomycetales</taxon>
        <taxon>Saccharomycetaceae</taxon>
        <taxon>Vanderwaltozyma</taxon>
    </lineage>
</organism>
<evidence type="ECO:0000256" key="6">
    <source>
        <dbReference type="ARBA" id="ARBA00038255"/>
    </source>
</evidence>
<keyword evidence="9" id="KW-1185">Reference proteome</keyword>
<comment type="similarity">
    <text evidence="6">Belongs to the WD repeat WDR6 family.</text>
</comment>
<comment type="subcellular location">
    <subcellularLocation>
        <location evidence="1">Cytoplasm</location>
    </subcellularLocation>
</comment>
<dbReference type="AlphaFoldDB" id="A7TEA5"/>
<dbReference type="InterPro" id="IPR036322">
    <property type="entry name" value="WD40_repeat_dom_sf"/>
</dbReference>
<dbReference type="KEGG" id="vpo:Kpol_1002p74"/>
<dbReference type="GeneID" id="5547777"/>
<dbReference type="PhylomeDB" id="A7TEA5"/>
<evidence type="ECO:0000256" key="4">
    <source>
        <dbReference type="ARBA" id="ARBA00022694"/>
    </source>
</evidence>
<dbReference type="PROSITE" id="PS00678">
    <property type="entry name" value="WD_REPEATS_1"/>
    <property type="match status" value="3"/>
</dbReference>
<dbReference type="InterPro" id="IPR019775">
    <property type="entry name" value="WD40_repeat_CS"/>
</dbReference>
<evidence type="ECO:0000256" key="2">
    <source>
        <dbReference type="ARBA" id="ARBA00022490"/>
    </source>
</evidence>
<dbReference type="InParanoid" id="A7TEA5"/>
<dbReference type="Gene3D" id="2.130.10.10">
    <property type="entry name" value="YVTN repeat-like/Quinoprotein amine dehydrogenase"/>
    <property type="match status" value="2"/>
</dbReference>
<keyword evidence="5" id="KW-0677">Repeat</keyword>
<keyword evidence="4" id="KW-0819">tRNA processing</keyword>
<dbReference type="eggNOG" id="KOG0974">
    <property type="taxonomic scope" value="Eukaryota"/>
</dbReference>
<accession>A7TEA5</accession>
<evidence type="ECO:0000256" key="5">
    <source>
        <dbReference type="ARBA" id="ARBA00022737"/>
    </source>
</evidence>
<feature type="repeat" description="WD" evidence="7">
    <location>
        <begin position="175"/>
        <end position="216"/>
    </location>
</feature>
<dbReference type="RefSeq" id="XP_001647285.1">
    <property type="nucleotide sequence ID" value="XM_001647235.1"/>
</dbReference>
<dbReference type="OMA" id="GGAHRQW"/>
<dbReference type="HOGENOM" id="CLU_002615_0_1_1"/>
<dbReference type="InterPro" id="IPR001680">
    <property type="entry name" value="WD40_rpt"/>
</dbReference>
<protein>
    <submittedName>
        <fullName evidence="8">Uncharacterized protein</fullName>
    </submittedName>
</protein>
<gene>
    <name evidence="8" type="ORF">Kpol_1002p74</name>
</gene>
<dbReference type="EMBL" id="DS480379">
    <property type="protein sequence ID" value="EDO19427.1"/>
    <property type="molecule type" value="Genomic_DNA"/>
</dbReference>
<dbReference type="GO" id="GO:0030234">
    <property type="term" value="F:enzyme regulator activity"/>
    <property type="evidence" value="ECO:0007669"/>
    <property type="project" value="EnsemblFungi"/>
</dbReference>
<evidence type="ECO:0000256" key="1">
    <source>
        <dbReference type="ARBA" id="ARBA00004496"/>
    </source>
</evidence>
<dbReference type="Proteomes" id="UP000000267">
    <property type="component" value="Unassembled WGS sequence"/>
</dbReference>
<dbReference type="GO" id="GO:0002130">
    <property type="term" value="P:wobble position ribose methylation"/>
    <property type="evidence" value="ECO:0007669"/>
    <property type="project" value="EnsemblFungi"/>
</dbReference>
<dbReference type="GO" id="GO:0032456">
    <property type="term" value="P:endocytic recycling"/>
    <property type="evidence" value="ECO:0007669"/>
    <property type="project" value="EnsemblFungi"/>
</dbReference>
<dbReference type="GO" id="GO:0005768">
    <property type="term" value="C:endosome"/>
    <property type="evidence" value="ECO:0007669"/>
    <property type="project" value="EnsemblFungi"/>
</dbReference>
<dbReference type="SMART" id="SM00320">
    <property type="entry name" value="WD40"/>
    <property type="match status" value="7"/>
</dbReference>
<dbReference type="PANTHER" id="PTHR14344">
    <property type="entry name" value="WD REPEAT PROTEIN"/>
    <property type="match status" value="1"/>
</dbReference>
<dbReference type="InterPro" id="IPR015943">
    <property type="entry name" value="WD40/YVTN_repeat-like_dom_sf"/>
</dbReference>
<sequence length="1005" mass="113726">MKEISHHGPGLCVKFYDEFVYAGYGPYIEQYNYKSGELINRCRVFRKNKVHGISISSNGYILAYGARSAAVCSLSDISDNVSILQEERLLAEWITCGEFSADGNKVFLLTCYNKVIISDIIGTIIGVKTIKGERSILYSGSIKPFSDELVYISAGTVMGGVLVWNLYEESIVHNLKGHEGSIFYSTISDNGKYLASCSDDRSIRLWDLKTGAELTIGWGHTARIWNLKFFQDDRKIISVSEDCTCRVWDIIVDEDGKSVLLQQSNIYEVHQIKNVWGVDVNSDHMIAVTSGNDGRLKITDLIQTSRTGKETGSFSIQKIQDELDIPFEKGEIIKGFQWFSFGLIAVTSFGKILKYGDVNKKWTLELEDKRFSSFVIVSGISSKNIAIFMNNKADILLLRFDAVGNLQLSSDYNIKGLKKSTNCLVSIFDRKSIILLLESPNPRDRLIFLKIDNYNLDILQEFRFNRPDNFVTTCMEAFEDYILLGSRFSTIGIFNLKGSDVDPYLIRKLTPGDTITSVSFVEIEKKLPIFSVTNRDGYFNFITIDLKRSSCKRVHFSVLHSNKVSKGFLEGAYIDDKNQYITYGFKSSLFYMYNETNCYEIMSEPCGGAHRQWNLFPDGRGFVLVYIKASDLHYRKIREPRFPAVLKNGLHGREIRDISILKSQPYKNGYLFCTASEDTTVRLSHFDQDTGDITNYWLQRKHVSGLQRCKFINHHLMISCSAREELFLWDIDQDSSSRPYISTRATLPTSSDIPDLRIMDFDVKFLLNSDSFLLATVYSDSVIKVWSFDEATNKFALLIEGRYETCCLLNVKLESVAKQLYLITTPTDGHVVVYNITDYIPYELADNFQFLLENFNECKTLPLPNYITKFLVHQSGIKTFCTDSESLPRTIKIFTGGDDNAIAMNILKVDADSLGIISSSSSFIEDAASSTITSISLFDKNRKLMMTSVDQLVKVWDVTGDDLVPIDKRYTTIADTGSLDVVTLEDSSTLSLIGGVGISLWKLAF</sequence>
<dbReference type="PROSITE" id="PS50082">
    <property type="entry name" value="WD_REPEATS_2"/>
    <property type="match status" value="2"/>
</dbReference>
<evidence type="ECO:0000256" key="7">
    <source>
        <dbReference type="PROSITE-ProRule" id="PRU00221"/>
    </source>
</evidence>
<dbReference type="Pfam" id="PF00400">
    <property type="entry name" value="WD40"/>
    <property type="match status" value="3"/>
</dbReference>
<proteinExistence type="inferred from homology"/>
<dbReference type="OrthoDB" id="66881at2759"/>
<name>A7TEA5_VANPO</name>
<evidence type="ECO:0000256" key="3">
    <source>
        <dbReference type="ARBA" id="ARBA00022574"/>
    </source>
</evidence>
<evidence type="ECO:0000313" key="8">
    <source>
        <dbReference type="EMBL" id="EDO19427.1"/>
    </source>
</evidence>
<evidence type="ECO:0000313" key="9">
    <source>
        <dbReference type="Proteomes" id="UP000000267"/>
    </source>
</evidence>
<keyword evidence="2" id="KW-0963">Cytoplasm</keyword>
<dbReference type="FunCoup" id="A7TEA5">
    <property type="interactions" value="674"/>
</dbReference>
<dbReference type="PROSITE" id="PS50294">
    <property type="entry name" value="WD_REPEATS_REGION"/>
    <property type="match status" value="2"/>
</dbReference>
<dbReference type="PANTHER" id="PTHR14344:SF3">
    <property type="entry name" value="WD REPEAT-CONTAINING PROTEIN 6"/>
    <property type="match status" value="1"/>
</dbReference>
<dbReference type="InterPro" id="IPR051973">
    <property type="entry name" value="tRNA_Anticodon_Mtase-Reg"/>
</dbReference>
<feature type="repeat" description="WD" evidence="7">
    <location>
        <begin position="217"/>
        <end position="250"/>
    </location>
</feature>
<dbReference type="SUPFAM" id="SSF50978">
    <property type="entry name" value="WD40 repeat-like"/>
    <property type="match status" value="3"/>
</dbReference>
<dbReference type="STRING" id="436907.A7TEA5"/>
<reference evidence="8 9" key="1">
    <citation type="journal article" date="2007" name="Proc. Natl. Acad. Sci. U.S.A.">
        <title>Independent sorting-out of thousands of duplicated gene pairs in two yeast species descended from a whole-genome duplication.</title>
        <authorList>
            <person name="Scannell D.R."/>
            <person name="Frank A.C."/>
            <person name="Conant G.C."/>
            <person name="Byrne K.P."/>
            <person name="Woolfit M."/>
            <person name="Wolfe K.H."/>
        </authorList>
    </citation>
    <scope>NUCLEOTIDE SEQUENCE [LARGE SCALE GENOMIC DNA]</scope>
    <source>
        <strain evidence="9">ATCC 22028 / DSM 70294 / BCRC 21397 / CBS 2163 / NBRC 10782 / NRRL Y-8283 / UCD 57-17</strain>
    </source>
</reference>